<name>A0AAD7ZTL9_DIPPU</name>
<reference evidence="2" key="1">
    <citation type="journal article" date="2023" name="IScience">
        <title>Live-bearing cockroach genome reveals convergent evolutionary mechanisms linked to viviparity in insects and beyond.</title>
        <authorList>
            <person name="Fouks B."/>
            <person name="Harrison M.C."/>
            <person name="Mikhailova A.A."/>
            <person name="Marchal E."/>
            <person name="English S."/>
            <person name="Carruthers M."/>
            <person name="Jennings E.C."/>
            <person name="Chiamaka E.L."/>
            <person name="Frigard R.A."/>
            <person name="Pippel M."/>
            <person name="Attardo G.M."/>
            <person name="Benoit J.B."/>
            <person name="Bornberg-Bauer E."/>
            <person name="Tobe S.S."/>
        </authorList>
    </citation>
    <scope>NUCLEOTIDE SEQUENCE</scope>
    <source>
        <strain evidence="2">Stay&amp;Tobe</strain>
    </source>
</reference>
<feature type="transmembrane region" description="Helical" evidence="1">
    <location>
        <begin position="26"/>
        <end position="54"/>
    </location>
</feature>
<keyword evidence="1" id="KW-0472">Membrane</keyword>
<feature type="non-terminal residue" evidence="2">
    <location>
        <position position="1"/>
    </location>
</feature>
<evidence type="ECO:0000313" key="2">
    <source>
        <dbReference type="EMBL" id="KAJ9585623.1"/>
    </source>
</evidence>
<keyword evidence="3" id="KW-1185">Reference proteome</keyword>
<keyword evidence="1" id="KW-0812">Transmembrane</keyword>
<dbReference type="EMBL" id="JASPKZ010007257">
    <property type="protein sequence ID" value="KAJ9585623.1"/>
    <property type="molecule type" value="Genomic_DNA"/>
</dbReference>
<organism evidence="2 3">
    <name type="scientific">Diploptera punctata</name>
    <name type="common">Pacific beetle cockroach</name>
    <dbReference type="NCBI Taxonomy" id="6984"/>
    <lineage>
        <taxon>Eukaryota</taxon>
        <taxon>Metazoa</taxon>
        <taxon>Ecdysozoa</taxon>
        <taxon>Arthropoda</taxon>
        <taxon>Hexapoda</taxon>
        <taxon>Insecta</taxon>
        <taxon>Pterygota</taxon>
        <taxon>Neoptera</taxon>
        <taxon>Polyneoptera</taxon>
        <taxon>Dictyoptera</taxon>
        <taxon>Blattodea</taxon>
        <taxon>Blaberoidea</taxon>
        <taxon>Blaberidae</taxon>
        <taxon>Diplopterinae</taxon>
        <taxon>Diploptera</taxon>
    </lineage>
</organism>
<accession>A0AAD7ZTL9</accession>
<keyword evidence="1" id="KW-1133">Transmembrane helix</keyword>
<feature type="non-terminal residue" evidence="2">
    <location>
        <position position="91"/>
    </location>
</feature>
<gene>
    <name evidence="2" type="ORF">L9F63_002593</name>
</gene>
<reference evidence="2" key="2">
    <citation type="submission" date="2023-05" db="EMBL/GenBank/DDBJ databases">
        <authorList>
            <person name="Fouks B."/>
        </authorList>
    </citation>
    <scope>NUCLEOTIDE SEQUENCE</scope>
    <source>
        <strain evidence="2">Stay&amp;Tobe</strain>
        <tissue evidence="2">Testes</tissue>
    </source>
</reference>
<dbReference type="Proteomes" id="UP001233999">
    <property type="component" value="Unassembled WGS sequence"/>
</dbReference>
<dbReference type="AlphaFoldDB" id="A0AAD7ZTL9"/>
<evidence type="ECO:0000313" key="3">
    <source>
        <dbReference type="Proteomes" id="UP001233999"/>
    </source>
</evidence>
<protein>
    <submittedName>
        <fullName evidence="2">Uncharacterized protein</fullName>
    </submittedName>
</protein>
<comment type="caution">
    <text evidence="2">The sequence shown here is derived from an EMBL/GenBank/DDBJ whole genome shotgun (WGS) entry which is preliminary data.</text>
</comment>
<sequence length="91" mass="10469">YVKYIVECCTVYYSDRKKRAQMCITCGLCCMPAMILLCWRVCSMSANIVLMIFMPIKIETHRVIPVNIGTRGESDQIKSTRLQLMPSSRKV</sequence>
<proteinExistence type="predicted"/>
<evidence type="ECO:0000256" key="1">
    <source>
        <dbReference type="SAM" id="Phobius"/>
    </source>
</evidence>